<feature type="compositionally biased region" description="Low complexity" evidence="1">
    <location>
        <begin position="1379"/>
        <end position="1396"/>
    </location>
</feature>
<feature type="transmembrane region" description="Helical" evidence="2">
    <location>
        <begin position="320"/>
        <end position="339"/>
    </location>
</feature>
<evidence type="ECO:0000313" key="4">
    <source>
        <dbReference type="EMBL" id="EOR70493.1"/>
    </source>
</evidence>
<evidence type="ECO:0000313" key="5">
    <source>
        <dbReference type="Proteomes" id="UP000014184"/>
    </source>
</evidence>
<feature type="transmembrane region" description="Helical" evidence="2">
    <location>
        <begin position="403"/>
        <end position="421"/>
    </location>
</feature>
<feature type="transmembrane region" description="Helical" evidence="2">
    <location>
        <begin position="295"/>
        <end position="313"/>
    </location>
</feature>
<organism evidence="4 5">
    <name type="scientific">Thermobifida fusca TM51</name>
    <dbReference type="NCBI Taxonomy" id="1169414"/>
    <lineage>
        <taxon>Bacteria</taxon>
        <taxon>Bacillati</taxon>
        <taxon>Actinomycetota</taxon>
        <taxon>Actinomycetes</taxon>
        <taxon>Streptosporangiales</taxon>
        <taxon>Nocardiopsidaceae</taxon>
        <taxon>Thermobifida</taxon>
    </lineage>
</organism>
<feature type="transmembrane region" description="Helical" evidence="2">
    <location>
        <begin position="99"/>
        <end position="116"/>
    </location>
</feature>
<dbReference type="RefSeq" id="WP_016189155.1">
    <property type="nucleotide sequence ID" value="NZ_AOSG01000071.1"/>
</dbReference>
<feature type="transmembrane region" description="Helical" evidence="2">
    <location>
        <begin position="368"/>
        <end position="391"/>
    </location>
</feature>
<dbReference type="Proteomes" id="UP000014184">
    <property type="component" value="Unassembled WGS sequence"/>
</dbReference>
<dbReference type="SUPFAM" id="SSF49785">
    <property type="entry name" value="Galactose-binding domain-like"/>
    <property type="match status" value="1"/>
</dbReference>
<sequence length="1403" mass="149062">MTPSAADRDETIVRRLTLLAGCLLLSALAFSLDPTRIVGDTKLDLTINPLGFLYRALYLWDPAYFGQLQNQAYGYLFPNGPFHAVLISAGMPEWVVQRLWMAALLCAAFTGTVAVARALRIGSLSTQVLAGVAFALSPRVLTLLSYNSAELQPTLLLPWVLLPLIHGTRPGADPRRAALLSAAAFLLCGGTNAASELAVLTVPLLYLATRARQRRTWTLLGWWLAAIGLASFWWLVPLLIMGGYVFSFMPFTENAATTTSVTSLLNTVRGASHWLGYIFGPSALPAGSEIATKPWLVLTTTLVAGLGLAGAVHRNNPERLFLGASALAGITLITAGYTGDLGGLFGPTVQHLLDGVLSPFRNIHKFDVLIRLPVVLGLAHLPVAVAHRLPARGPLQRPEAPQRLAAGACALTVLATLTPFATVGGATRGSFTEIPGYWYEATAWLDAHSGGRMTMAVPGSARGEYLWGRPMDEPMQPLMDTPWTNQQIIPWGSAGVSRLTHAVDQRLSTGQGSAGLAQVLARMGVRYLLVRNDLQREGNNGGWPARVHQALADSPGIEHVRSFGPVIGSLDALPAAHWYDQPYRALDIYEVTDTAPLASTVPADTALRVIGGPETLLAMADTGLLTDDRPVIVGDDPGAEQIAAADTVVSDTLRRVEVVYPDVRRNTSAALTATEEFDRDMPAPDVVDPAWEPYTAVIRYEGIAAVTASSAESRASAFPSRRDPGRTPYAALDQSSATSWRSSSIEGAVGEWLEVTFTEPRDVTGTTITFERLPDTPPPATVTVTTDHGSAQTDIDPFHLTQELVVPEGKTSRMRIRVDELAWEPGYRAGTRVGIVSLAIPGLRADRILTVPGVVDADTLLFTGAAGAAPGCFHGSRVWTCHPSLEIQGEDAYRLDRSVTLSAEAAAKDHVITGQVTVVDLERIEKNANRAGGYPKVTASSTSVDHPAALGRNAFDGDDATVWYPSPDDNRPSLHIDFGTTVTLSELTVEFPRGDTVTRPIGVVLDTGTTVREGLLDAYGHFTFAKLRAKELRIVFDPPADQPLEIAEIVLPGVAPSRSVPDDTDATTGCGQGPTVTVNGTPVETRISRGTVRDQLAGRPVEFTSCTTVPLTAGANRITLPPTERYRVDSVIVRDAEQAAQEDAAPVRAAAVDVEAWGRSERRVTVDTDVDSYLVVTENFNDGWTARLADTGTELTPVRLDGWKQAWLLPAGTSGEIVLSYAPDTLYHAALAVGAVLVAVLLVMLLLLPRTAAAQRWAALPAAGTTRLPLPVVGVIAVLAGIVSSGWAGCAVALAGLFTASALERRGQRVSPSWVVAGSLAAAGLCAASGSALAAHLPLHEATAVLAEPLRGWVAQLLCLPALVSIVLALPSTPRRRPSPAAAQHAPSRAAARPQPDNAEEAP</sequence>
<dbReference type="InterPro" id="IPR008979">
    <property type="entry name" value="Galactose-bd-like_sf"/>
</dbReference>
<accession>A0A9P2T947</accession>
<evidence type="ECO:0000256" key="1">
    <source>
        <dbReference type="SAM" id="MobiDB-lite"/>
    </source>
</evidence>
<feature type="transmembrane region" description="Helical" evidence="2">
    <location>
        <begin position="1286"/>
        <end position="1303"/>
    </location>
</feature>
<feature type="region of interest" description="Disordered" evidence="1">
    <location>
        <begin position="771"/>
        <end position="793"/>
    </location>
</feature>
<evidence type="ECO:0000259" key="3">
    <source>
        <dbReference type="Pfam" id="PF11847"/>
    </source>
</evidence>
<feature type="region of interest" description="Disordered" evidence="1">
    <location>
        <begin position="1374"/>
        <end position="1403"/>
    </location>
</feature>
<keyword evidence="5" id="KW-1185">Reference proteome</keyword>
<dbReference type="GO" id="GO:0016740">
    <property type="term" value="F:transferase activity"/>
    <property type="evidence" value="ECO:0007669"/>
    <property type="project" value="InterPro"/>
</dbReference>
<feature type="domain" description="Alpha-(1-&gt;3)-arabinofuranosyltransferase N-terminal GT-C" evidence="3">
    <location>
        <begin position="25"/>
        <end position="678"/>
    </location>
</feature>
<dbReference type="Gene3D" id="2.60.120.260">
    <property type="entry name" value="Galactose-binding domain-like"/>
    <property type="match status" value="2"/>
</dbReference>
<evidence type="ECO:0000256" key="2">
    <source>
        <dbReference type="SAM" id="Phobius"/>
    </source>
</evidence>
<dbReference type="InterPro" id="IPR021798">
    <property type="entry name" value="AftD_N"/>
</dbReference>
<feature type="transmembrane region" description="Helical" evidence="2">
    <location>
        <begin position="1260"/>
        <end position="1280"/>
    </location>
</feature>
<proteinExistence type="predicted"/>
<protein>
    <recommendedName>
        <fullName evidence="3">Alpha-(1-&gt;3)-arabinofuranosyltransferase N-terminal GT-C domain-containing protein</fullName>
    </recommendedName>
</protein>
<comment type="caution">
    <text evidence="4">The sequence shown here is derived from an EMBL/GenBank/DDBJ whole genome shotgun (WGS) entry which is preliminary data.</text>
</comment>
<gene>
    <name evidence="4" type="ORF">TM51_12668</name>
</gene>
<dbReference type="EMBL" id="AOSG01000071">
    <property type="protein sequence ID" value="EOR70493.1"/>
    <property type="molecule type" value="Genomic_DNA"/>
</dbReference>
<keyword evidence="2" id="KW-0812">Transmembrane</keyword>
<reference evidence="4 5" key="1">
    <citation type="journal article" date="2013" name="Genome Announc.">
        <title>Draft Genome Sequence of the Lignocellulose Decomposer Thermobifida fusca Strain TM51.</title>
        <authorList>
            <person name="Toth A."/>
            <person name="Barna T."/>
            <person name="Nagy I."/>
            <person name="Horvath B."/>
            <person name="Nagy I."/>
            <person name="Tancsics A."/>
            <person name="Kriszt B."/>
            <person name="Baka E."/>
            <person name="Fekete C."/>
            <person name="Kukolya J."/>
        </authorList>
    </citation>
    <scope>NUCLEOTIDE SEQUENCE [LARGE SCALE GENOMIC DNA]</scope>
    <source>
        <strain evidence="4 5">TM51</strain>
    </source>
</reference>
<dbReference type="Pfam" id="PF11847">
    <property type="entry name" value="GT-C_AftD"/>
    <property type="match status" value="1"/>
</dbReference>
<feature type="region of interest" description="Disordered" evidence="1">
    <location>
        <begin position="713"/>
        <end position="737"/>
    </location>
</feature>
<keyword evidence="2" id="KW-0472">Membrane</keyword>
<name>A0A9P2T947_THEFU</name>
<feature type="transmembrane region" description="Helical" evidence="2">
    <location>
        <begin position="1315"/>
        <end position="1338"/>
    </location>
</feature>
<feature type="transmembrane region" description="Helical" evidence="2">
    <location>
        <begin position="220"/>
        <end position="246"/>
    </location>
</feature>
<feature type="transmembrane region" description="Helical" evidence="2">
    <location>
        <begin position="1226"/>
        <end position="1248"/>
    </location>
</feature>
<feature type="transmembrane region" description="Helical" evidence="2">
    <location>
        <begin position="1350"/>
        <end position="1370"/>
    </location>
</feature>
<keyword evidence="2" id="KW-1133">Transmembrane helix</keyword>